<gene>
    <name evidence="1" type="ORF">E3N88_18419</name>
</gene>
<dbReference type="EMBL" id="SZYD01000010">
    <property type="protein sequence ID" value="KAD4981748.1"/>
    <property type="molecule type" value="Genomic_DNA"/>
</dbReference>
<protein>
    <submittedName>
        <fullName evidence="1">Uncharacterized protein</fullName>
    </submittedName>
</protein>
<proteinExistence type="predicted"/>
<sequence>MHHNWNVEVNEPKICLNKPSNEQLDEIYKVLDQELVIQLEKEELTFIKVDSTTKISVFFDNIANVKLVIENKPKEEMPLIVDGYEIDLFHCYIIVRYMGATKENLGAAVTMGQFGNKPESEGKWVKRSGLQRVAQKDAVADHKTAGVDPITS</sequence>
<evidence type="ECO:0000313" key="2">
    <source>
        <dbReference type="Proteomes" id="UP000326396"/>
    </source>
</evidence>
<dbReference type="Proteomes" id="UP000326396">
    <property type="component" value="Linkage Group LG18"/>
</dbReference>
<evidence type="ECO:0000313" key="1">
    <source>
        <dbReference type="EMBL" id="KAD4981748.1"/>
    </source>
</evidence>
<keyword evidence="2" id="KW-1185">Reference proteome</keyword>
<accession>A0A5N6NM64</accession>
<reference evidence="1 2" key="1">
    <citation type="submission" date="2019-05" db="EMBL/GenBank/DDBJ databases">
        <title>Mikania micrantha, genome provides insights into the molecular mechanism of rapid growth.</title>
        <authorList>
            <person name="Liu B."/>
        </authorList>
    </citation>
    <scope>NUCLEOTIDE SEQUENCE [LARGE SCALE GENOMIC DNA]</scope>
    <source>
        <strain evidence="1">NLD-2019</strain>
        <tissue evidence="1">Leaf</tissue>
    </source>
</reference>
<organism evidence="1 2">
    <name type="scientific">Mikania micrantha</name>
    <name type="common">bitter vine</name>
    <dbReference type="NCBI Taxonomy" id="192012"/>
    <lineage>
        <taxon>Eukaryota</taxon>
        <taxon>Viridiplantae</taxon>
        <taxon>Streptophyta</taxon>
        <taxon>Embryophyta</taxon>
        <taxon>Tracheophyta</taxon>
        <taxon>Spermatophyta</taxon>
        <taxon>Magnoliopsida</taxon>
        <taxon>eudicotyledons</taxon>
        <taxon>Gunneridae</taxon>
        <taxon>Pentapetalae</taxon>
        <taxon>asterids</taxon>
        <taxon>campanulids</taxon>
        <taxon>Asterales</taxon>
        <taxon>Asteraceae</taxon>
        <taxon>Asteroideae</taxon>
        <taxon>Heliantheae alliance</taxon>
        <taxon>Eupatorieae</taxon>
        <taxon>Mikania</taxon>
    </lineage>
</organism>
<comment type="caution">
    <text evidence="1">The sequence shown here is derived from an EMBL/GenBank/DDBJ whole genome shotgun (WGS) entry which is preliminary data.</text>
</comment>
<dbReference type="OrthoDB" id="1838866at2759"/>
<dbReference type="AlphaFoldDB" id="A0A5N6NM64"/>
<name>A0A5N6NM64_9ASTR</name>